<name>A0A8S3RD26_MYTED</name>
<evidence type="ECO:0000313" key="2">
    <source>
        <dbReference type="Proteomes" id="UP000683360"/>
    </source>
</evidence>
<comment type="caution">
    <text evidence="1">The sequence shown here is derived from an EMBL/GenBank/DDBJ whole genome shotgun (WGS) entry which is preliminary data.</text>
</comment>
<dbReference type="AlphaFoldDB" id="A0A8S3RD26"/>
<protein>
    <submittedName>
        <fullName evidence="1">Uncharacterized protein</fullName>
    </submittedName>
</protein>
<dbReference type="EMBL" id="CAJPWZ010001029">
    <property type="protein sequence ID" value="CAG2205820.1"/>
    <property type="molecule type" value="Genomic_DNA"/>
</dbReference>
<evidence type="ECO:0000313" key="1">
    <source>
        <dbReference type="EMBL" id="CAG2205820.1"/>
    </source>
</evidence>
<keyword evidence="2" id="KW-1185">Reference proteome</keyword>
<organism evidence="1 2">
    <name type="scientific">Mytilus edulis</name>
    <name type="common">Blue mussel</name>
    <dbReference type="NCBI Taxonomy" id="6550"/>
    <lineage>
        <taxon>Eukaryota</taxon>
        <taxon>Metazoa</taxon>
        <taxon>Spiralia</taxon>
        <taxon>Lophotrochozoa</taxon>
        <taxon>Mollusca</taxon>
        <taxon>Bivalvia</taxon>
        <taxon>Autobranchia</taxon>
        <taxon>Pteriomorphia</taxon>
        <taxon>Mytilida</taxon>
        <taxon>Mytiloidea</taxon>
        <taxon>Mytilidae</taxon>
        <taxon>Mytilinae</taxon>
        <taxon>Mytilus</taxon>
    </lineage>
</organism>
<proteinExistence type="predicted"/>
<sequence>MAYLKLTRLVITFFIRITHGPIHVSCQIFPPPSRIGPSIFGTPGGGFRTFPAPALFSDVDERPTVYVIEGEGILESGFGGEFGGLDRGLDGDFDGGLNGGFGSLLSLPLFPLLPLTAGLVTTAAAVATTVADVTTAAATTAHLPLLNLQLLLVVVK</sequence>
<gene>
    <name evidence="1" type="ORF">MEDL_20102</name>
</gene>
<accession>A0A8S3RD26</accession>
<reference evidence="1" key="1">
    <citation type="submission" date="2021-03" db="EMBL/GenBank/DDBJ databases">
        <authorList>
            <person name="Bekaert M."/>
        </authorList>
    </citation>
    <scope>NUCLEOTIDE SEQUENCE</scope>
</reference>
<dbReference type="Proteomes" id="UP000683360">
    <property type="component" value="Unassembled WGS sequence"/>
</dbReference>